<name>A0A7S1XG55_9RHOD</name>
<dbReference type="InterPro" id="IPR013083">
    <property type="entry name" value="Znf_RING/FYVE/PHD"/>
</dbReference>
<dbReference type="PANTHER" id="PTHR46065:SF3">
    <property type="entry name" value="FI20425P1"/>
    <property type="match status" value="1"/>
</dbReference>
<keyword evidence="7" id="KW-0862">Zinc</keyword>
<evidence type="ECO:0000259" key="11">
    <source>
        <dbReference type="PROSITE" id="PS51292"/>
    </source>
</evidence>
<proteinExistence type="predicted"/>
<organism evidence="12">
    <name type="scientific">Compsopogon caeruleus</name>
    <dbReference type="NCBI Taxonomy" id="31354"/>
    <lineage>
        <taxon>Eukaryota</taxon>
        <taxon>Rhodophyta</taxon>
        <taxon>Compsopogonophyceae</taxon>
        <taxon>Compsopogonales</taxon>
        <taxon>Compsopogonaceae</taxon>
        <taxon>Compsopogon</taxon>
    </lineage>
</organism>
<evidence type="ECO:0000256" key="9">
    <source>
        <dbReference type="ARBA" id="ARBA00023136"/>
    </source>
</evidence>
<evidence type="ECO:0000313" key="12">
    <source>
        <dbReference type="EMBL" id="CAD9237239.1"/>
    </source>
</evidence>
<dbReference type="SMART" id="SM00744">
    <property type="entry name" value="RINGv"/>
    <property type="match status" value="1"/>
</dbReference>
<keyword evidence="4" id="KW-0479">Metal-binding</keyword>
<dbReference type="EMBL" id="HBGH01016824">
    <property type="protein sequence ID" value="CAD9237239.1"/>
    <property type="molecule type" value="Transcribed_RNA"/>
</dbReference>
<evidence type="ECO:0000256" key="4">
    <source>
        <dbReference type="ARBA" id="ARBA00022723"/>
    </source>
</evidence>
<evidence type="ECO:0000256" key="10">
    <source>
        <dbReference type="SAM" id="Phobius"/>
    </source>
</evidence>
<dbReference type="InterPro" id="IPR011016">
    <property type="entry name" value="Znf_RING-CH"/>
</dbReference>
<keyword evidence="9 10" id="KW-0472">Membrane</keyword>
<feature type="domain" description="RING-CH-type" evidence="11">
    <location>
        <begin position="2"/>
        <end position="64"/>
    </location>
</feature>
<keyword evidence="6" id="KW-0833">Ubl conjugation pathway</keyword>
<evidence type="ECO:0000256" key="6">
    <source>
        <dbReference type="ARBA" id="ARBA00022786"/>
    </source>
</evidence>
<protein>
    <recommendedName>
        <fullName evidence="11">RING-CH-type domain-containing protein</fullName>
    </recommendedName>
</protein>
<keyword evidence="3 10" id="KW-0812">Transmembrane</keyword>
<dbReference type="GO" id="GO:0016020">
    <property type="term" value="C:membrane"/>
    <property type="evidence" value="ECO:0007669"/>
    <property type="project" value="UniProtKB-SubCell"/>
</dbReference>
<dbReference type="PANTHER" id="PTHR46065">
    <property type="entry name" value="E3 UBIQUITIN-PROTEIN LIGASE MARCH 2/3 FAMILY MEMBER"/>
    <property type="match status" value="1"/>
</dbReference>
<keyword evidence="5" id="KW-0863">Zinc-finger</keyword>
<evidence type="ECO:0000256" key="7">
    <source>
        <dbReference type="ARBA" id="ARBA00022833"/>
    </source>
</evidence>
<dbReference type="GO" id="GO:0016740">
    <property type="term" value="F:transferase activity"/>
    <property type="evidence" value="ECO:0007669"/>
    <property type="project" value="UniProtKB-KW"/>
</dbReference>
<keyword evidence="2" id="KW-0808">Transferase</keyword>
<evidence type="ECO:0000256" key="8">
    <source>
        <dbReference type="ARBA" id="ARBA00022989"/>
    </source>
</evidence>
<reference evidence="12" key="1">
    <citation type="submission" date="2021-01" db="EMBL/GenBank/DDBJ databases">
        <authorList>
            <person name="Corre E."/>
            <person name="Pelletier E."/>
            <person name="Niang G."/>
            <person name="Scheremetjew M."/>
            <person name="Finn R."/>
            <person name="Kale V."/>
            <person name="Holt S."/>
            <person name="Cochrane G."/>
            <person name="Meng A."/>
            <person name="Brown T."/>
            <person name="Cohen L."/>
        </authorList>
    </citation>
    <scope>NUCLEOTIDE SEQUENCE</scope>
    <source>
        <strain evidence="12">SAG 36.94</strain>
    </source>
</reference>
<comment type="subcellular location">
    <subcellularLocation>
        <location evidence="1">Membrane</location>
        <topology evidence="1">Multi-pass membrane protein</topology>
    </subcellularLocation>
</comment>
<dbReference type="SUPFAM" id="SSF57850">
    <property type="entry name" value="RING/U-box"/>
    <property type="match status" value="1"/>
</dbReference>
<keyword evidence="8 10" id="KW-1133">Transmembrane helix</keyword>
<sequence>MSSSGELAMCRICHDDGERRCMVRPCDCSGSLAYVHRDCIEKWLKQRSTLNMYCEICGFAFKFVVRTKSLWAFLLSGSSWQEWFHVGYILFMARRIWKQTDGLANFFSRKARRRGNASTSQYVLFVFFVVHYIVFLWYDLKNLLSKYRLWRIQTAEILVFDKDGEPVMS</sequence>
<dbReference type="Pfam" id="PF12906">
    <property type="entry name" value="RINGv"/>
    <property type="match status" value="1"/>
</dbReference>
<evidence type="ECO:0000256" key="1">
    <source>
        <dbReference type="ARBA" id="ARBA00004141"/>
    </source>
</evidence>
<dbReference type="GO" id="GO:0008270">
    <property type="term" value="F:zinc ion binding"/>
    <property type="evidence" value="ECO:0007669"/>
    <property type="project" value="UniProtKB-KW"/>
</dbReference>
<accession>A0A7S1XG55</accession>
<feature type="transmembrane region" description="Helical" evidence="10">
    <location>
        <begin position="70"/>
        <end position="91"/>
    </location>
</feature>
<gene>
    <name evidence="12" type="ORF">CCAE0312_LOCUS9337</name>
</gene>
<feature type="transmembrane region" description="Helical" evidence="10">
    <location>
        <begin position="119"/>
        <end position="138"/>
    </location>
</feature>
<dbReference type="PROSITE" id="PS51292">
    <property type="entry name" value="ZF_RING_CH"/>
    <property type="match status" value="1"/>
</dbReference>
<dbReference type="AlphaFoldDB" id="A0A7S1XG55"/>
<evidence type="ECO:0000256" key="5">
    <source>
        <dbReference type="ARBA" id="ARBA00022771"/>
    </source>
</evidence>
<evidence type="ECO:0000256" key="2">
    <source>
        <dbReference type="ARBA" id="ARBA00022679"/>
    </source>
</evidence>
<evidence type="ECO:0000256" key="3">
    <source>
        <dbReference type="ARBA" id="ARBA00022692"/>
    </source>
</evidence>
<dbReference type="Gene3D" id="3.30.40.10">
    <property type="entry name" value="Zinc/RING finger domain, C3HC4 (zinc finger)"/>
    <property type="match status" value="1"/>
</dbReference>